<evidence type="ECO:0000313" key="3">
    <source>
        <dbReference type="Proteomes" id="UP001565369"/>
    </source>
</evidence>
<organism evidence="2 3">
    <name type="scientific">Bradyrhizobium ottawaense</name>
    <dbReference type="NCBI Taxonomy" id="931866"/>
    <lineage>
        <taxon>Bacteria</taxon>
        <taxon>Pseudomonadati</taxon>
        <taxon>Pseudomonadota</taxon>
        <taxon>Alphaproteobacteria</taxon>
        <taxon>Hyphomicrobiales</taxon>
        <taxon>Nitrobacteraceae</taxon>
        <taxon>Bradyrhizobium</taxon>
    </lineage>
</organism>
<dbReference type="Proteomes" id="UP001565369">
    <property type="component" value="Unassembled WGS sequence"/>
</dbReference>
<evidence type="ECO:0000313" key="2">
    <source>
        <dbReference type="EMBL" id="MEY9451934.1"/>
    </source>
</evidence>
<dbReference type="EMBL" id="JBGBZJ010000003">
    <property type="protein sequence ID" value="MEY9451934.1"/>
    <property type="molecule type" value="Genomic_DNA"/>
</dbReference>
<proteinExistence type="predicted"/>
<gene>
    <name evidence="2" type="ORF">ABIG07_000882</name>
</gene>
<dbReference type="InterPro" id="IPR046502">
    <property type="entry name" value="DUF6680"/>
</dbReference>
<accession>A0ABV4FK27</accession>
<dbReference type="Pfam" id="PF20385">
    <property type="entry name" value="DUF6680"/>
    <property type="match status" value="1"/>
</dbReference>
<keyword evidence="3" id="KW-1185">Reference proteome</keyword>
<name>A0ABV4FK27_9BRAD</name>
<comment type="caution">
    <text evidence="2">The sequence shown here is derived from an EMBL/GenBank/DDBJ whole genome shotgun (WGS) entry which is preliminary data.</text>
</comment>
<feature type="domain" description="DUF6680" evidence="1">
    <location>
        <begin position="1"/>
        <end position="87"/>
    </location>
</feature>
<evidence type="ECO:0000259" key="1">
    <source>
        <dbReference type="Pfam" id="PF20385"/>
    </source>
</evidence>
<protein>
    <recommendedName>
        <fullName evidence="1">DUF6680 domain-containing protein</fullName>
    </recommendedName>
</protein>
<reference evidence="2 3" key="1">
    <citation type="submission" date="2024-07" db="EMBL/GenBank/DDBJ databases">
        <title>Genomic Encyclopedia of Type Strains, Phase V (KMG-V): Genome sequencing to study the core and pangenomes of soil and plant-associated prokaryotes.</title>
        <authorList>
            <person name="Whitman W."/>
        </authorList>
    </citation>
    <scope>NUCLEOTIDE SEQUENCE [LARGE SCALE GENOMIC DNA]</scope>
    <source>
        <strain evidence="2 3">USDA 152</strain>
    </source>
</reference>
<sequence length="91" mass="10482">MATRATNQSPAHVEALNAVPIDFYKDKQVMDAWEEYFMHLTSEPGNNPTWGPRRVDLFVKLLALIGAKVGYDFNVAQMNRIYFPNGRSRHR</sequence>